<dbReference type="Proteomes" id="UP000735302">
    <property type="component" value="Unassembled WGS sequence"/>
</dbReference>
<organism evidence="2 3">
    <name type="scientific">Plakobranchus ocellatus</name>
    <dbReference type="NCBI Taxonomy" id="259542"/>
    <lineage>
        <taxon>Eukaryota</taxon>
        <taxon>Metazoa</taxon>
        <taxon>Spiralia</taxon>
        <taxon>Lophotrochozoa</taxon>
        <taxon>Mollusca</taxon>
        <taxon>Gastropoda</taxon>
        <taxon>Heterobranchia</taxon>
        <taxon>Euthyneura</taxon>
        <taxon>Panpulmonata</taxon>
        <taxon>Sacoglossa</taxon>
        <taxon>Placobranchoidea</taxon>
        <taxon>Plakobranchidae</taxon>
        <taxon>Plakobranchus</taxon>
    </lineage>
</organism>
<feature type="domain" description="Reverse transcriptase" evidence="1">
    <location>
        <begin position="1"/>
        <end position="126"/>
    </location>
</feature>
<dbReference type="Gene3D" id="3.30.70.270">
    <property type="match status" value="2"/>
</dbReference>
<dbReference type="EMBL" id="BLXT01001305">
    <property type="protein sequence ID" value="GFN84366.1"/>
    <property type="molecule type" value="Genomic_DNA"/>
</dbReference>
<dbReference type="SUPFAM" id="SSF56672">
    <property type="entry name" value="DNA/RNA polymerases"/>
    <property type="match status" value="1"/>
</dbReference>
<comment type="caution">
    <text evidence="2">The sequence shown here is derived from an EMBL/GenBank/DDBJ whole genome shotgun (WGS) entry which is preliminary data.</text>
</comment>
<dbReference type="InterPro" id="IPR000477">
    <property type="entry name" value="RT_dom"/>
</dbReference>
<keyword evidence="3" id="KW-1185">Reference proteome</keyword>
<name>A0AAV3YQF1_9GAST</name>
<reference evidence="2 3" key="1">
    <citation type="journal article" date="2021" name="Elife">
        <title>Chloroplast acquisition without the gene transfer in kleptoplastic sea slugs, Plakobranchus ocellatus.</title>
        <authorList>
            <person name="Maeda T."/>
            <person name="Takahashi S."/>
            <person name="Yoshida T."/>
            <person name="Shimamura S."/>
            <person name="Takaki Y."/>
            <person name="Nagai Y."/>
            <person name="Toyoda A."/>
            <person name="Suzuki Y."/>
            <person name="Arimoto A."/>
            <person name="Ishii H."/>
            <person name="Satoh N."/>
            <person name="Nishiyama T."/>
            <person name="Hasebe M."/>
            <person name="Maruyama T."/>
            <person name="Minagawa J."/>
            <person name="Obokata J."/>
            <person name="Shigenobu S."/>
        </authorList>
    </citation>
    <scope>NUCLEOTIDE SEQUENCE [LARGE SCALE GENOMIC DNA]</scope>
</reference>
<dbReference type="Pfam" id="PF00078">
    <property type="entry name" value="RVT_1"/>
    <property type="match status" value="1"/>
</dbReference>
<evidence type="ECO:0000259" key="1">
    <source>
        <dbReference type="PROSITE" id="PS50878"/>
    </source>
</evidence>
<dbReference type="PROSITE" id="PS50878">
    <property type="entry name" value="RT_POL"/>
    <property type="match status" value="1"/>
</dbReference>
<dbReference type="Gene3D" id="3.10.10.10">
    <property type="entry name" value="HIV Type 1 Reverse Transcriptase, subunit A, domain 1"/>
    <property type="match status" value="1"/>
</dbReference>
<sequence>MGNKLNSATYFIKLDHTKGYWQIPIKEDHTKYTAFRSHTGLIEFNFMPFGLSTARSTFQLAMSHTLRDLLFLVSYFDDVLIFSETLSSHVKHIQATLTELKNANLTFRPSKAHTGFDSIDFLGHTTLQDKVLPDREKTVTIRQINTPTSKKEIKRILGLLNYYRRFAQDFSKLAQPLTDLTKARAPN</sequence>
<proteinExistence type="predicted"/>
<dbReference type="PANTHER" id="PTHR33064:SF29">
    <property type="entry name" value="PEPTIDASE A2 DOMAIN-CONTAINING PROTEIN-RELATED"/>
    <property type="match status" value="1"/>
</dbReference>
<dbReference type="InterPro" id="IPR051320">
    <property type="entry name" value="Viral_Replic_Matur_Polypro"/>
</dbReference>
<dbReference type="PANTHER" id="PTHR33064">
    <property type="entry name" value="POL PROTEIN"/>
    <property type="match status" value="1"/>
</dbReference>
<accession>A0AAV3YQF1</accession>
<dbReference type="CDD" id="cd01647">
    <property type="entry name" value="RT_LTR"/>
    <property type="match status" value="1"/>
</dbReference>
<dbReference type="InterPro" id="IPR043502">
    <property type="entry name" value="DNA/RNA_pol_sf"/>
</dbReference>
<gene>
    <name evidence="2" type="ORF">PoB_001087200</name>
</gene>
<protein>
    <submittedName>
        <fullName evidence="2">Tick transposon</fullName>
    </submittedName>
</protein>
<evidence type="ECO:0000313" key="2">
    <source>
        <dbReference type="EMBL" id="GFN84366.1"/>
    </source>
</evidence>
<dbReference type="AlphaFoldDB" id="A0AAV3YQF1"/>
<dbReference type="InterPro" id="IPR043128">
    <property type="entry name" value="Rev_trsase/Diguanyl_cyclase"/>
</dbReference>
<evidence type="ECO:0000313" key="3">
    <source>
        <dbReference type="Proteomes" id="UP000735302"/>
    </source>
</evidence>